<evidence type="ECO:0000313" key="4">
    <source>
        <dbReference type="Proteomes" id="UP000054248"/>
    </source>
</evidence>
<reference evidence="4" key="2">
    <citation type="submission" date="2015-01" db="EMBL/GenBank/DDBJ databases">
        <title>Evolutionary Origins and Diversification of the Mycorrhizal Mutualists.</title>
        <authorList>
            <consortium name="DOE Joint Genome Institute"/>
            <consortium name="Mycorrhizal Genomics Consortium"/>
            <person name="Kohler A."/>
            <person name="Kuo A."/>
            <person name="Nagy L.G."/>
            <person name="Floudas D."/>
            <person name="Copeland A."/>
            <person name="Barry K.W."/>
            <person name="Cichocki N."/>
            <person name="Veneault-Fourrey C."/>
            <person name="LaButti K."/>
            <person name="Lindquist E.A."/>
            <person name="Lipzen A."/>
            <person name="Lundell T."/>
            <person name="Morin E."/>
            <person name="Murat C."/>
            <person name="Riley R."/>
            <person name="Ohm R."/>
            <person name="Sun H."/>
            <person name="Tunlid A."/>
            <person name="Henrissat B."/>
            <person name="Grigoriev I.V."/>
            <person name="Hibbett D.S."/>
            <person name="Martin F."/>
        </authorList>
    </citation>
    <scope>NUCLEOTIDE SEQUENCE [LARGE SCALE GENOMIC DNA]</scope>
    <source>
        <strain evidence="4">MUT 4182</strain>
    </source>
</reference>
<dbReference type="InterPro" id="IPR010998">
    <property type="entry name" value="Integrase_recombinase_N"/>
</dbReference>
<dbReference type="Proteomes" id="UP000054248">
    <property type="component" value="Unassembled WGS sequence"/>
</dbReference>
<organism evidence="3 4">
    <name type="scientific">Tulasnella calospora MUT 4182</name>
    <dbReference type="NCBI Taxonomy" id="1051891"/>
    <lineage>
        <taxon>Eukaryota</taxon>
        <taxon>Fungi</taxon>
        <taxon>Dikarya</taxon>
        <taxon>Basidiomycota</taxon>
        <taxon>Agaricomycotina</taxon>
        <taxon>Agaricomycetes</taxon>
        <taxon>Cantharellales</taxon>
        <taxon>Tulasnellaceae</taxon>
        <taxon>Tulasnella</taxon>
    </lineage>
</organism>
<dbReference type="Gene3D" id="1.10.150.130">
    <property type="match status" value="1"/>
</dbReference>
<dbReference type="HOGENOM" id="CLU_765466_0_0_1"/>
<dbReference type="EMBL" id="KN823560">
    <property type="protein sequence ID" value="KIO16456.1"/>
    <property type="molecule type" value="Genomic_DNA"/>
</dbReference>
<dbReference type="GO" id="GO:0003677">
    <property type="term" value="F:DNA binding"/>
    <property type="evidence" value="ECO:0007669"/>
    <property type="project" value="UniProtKB-KW"/>
</dbReference>
<keyword evidence="1" id="KW-0238">DNA-binding</keyword>
<dbReference type="SUPFAM" id="SSF47823">
    <property type="entry name" value="lambda integrase-like, N-terminal domain"/>
    <property type="match status" value="1"/>
</dbReference>
<dbReference type="STRING" id="1051891.A0A0C3Q1K0"/>
<evidence type="ECO:0000256" key="1">
    <source>
        <dbReference type="ARBA" id="ARBA00023125"/>
    </source>
</evidence>
<reference evidence="3 4" key="1">
    <citation type="submission" date="2014-04" db="EMBL/GenBank/DDBJ databases">
        <authorList>
            <consortium name="DOE Joint Genome Institute"/>
            <person name="Kuo A."/>
            <person name="Girlanda M."/>
            <person name="Perotto S."/>
            <person name="Kohler A."/>
            <person name="Nagy L.G."/>
            <person name="Floudas D."/>
            <person name="Copeland A."/>
            <person name="Barry K.W."/>
            <person name="Cichocki N."/>
            <person name="Veneault-Fourrey C."/>
            <person name="LaButti K."/>
            <person name="Lindquist E.A."/>
            <person name="Lipzen A."/>
            <person name="Lundell T."/>
            <person name="Morin E."/>
            <person name="Murat C."/>
            <person name="Sun H."/>
            <person name="Tunlid A."/>
            <person name="Henrissat B."/>
            <person name="Grigoriev I.V."/>
            <person name="Hibbett D.S."/>
            <person name="Martin F."/>
            <person name="Nordberg H.P."/>
            <person name="Cantor M.N."/>
            <person name="Hua S.X."/>
        </authorList>
    </citation>
    <scope>NUCLEOTIDE SEQUENCE [LARGE SCALE GENOMIC DNA]</scope>
    <source>
        <strain evidence="3 4">MUT 4182</strain>
    </source>
</reference>
<sequence length="362" mass="39639">MLKDNSTRTYSSGKKSFIDFALLRGLNNGDGSVLPASQQAIMEWVAWLGARVQPKTIKAYLCHVRSLHVDADLPFSATEHPVENLEEAIAAVNASISSARLPSPTLQPSNSRDHEARVISRTKPYVAHLSEGRLLAKRDVDPTLAGLLAQARVEAKKMDETDDPNQMIAPTMVEHMEQMLLLLNSHLHSKEAEGQKVKSKRKAEELIDGDAEPSRKRPTRTSTPRHEPRRPSNTAPSPSPANASTTASGSADPANTSTVMPPATLPSKTEKLLLKDLLKLGKSLVSSSKEGACCFMTAVHGLHGVADVLKKPELHNAFLQSGYKVVARRCLEADIPRFKQKLAGWLPAIKHMIDDKRKQLGW</sequence>
<feature type="region of interest" description="Disordered" evidence="2">
    <location>
        <begin position="191"/>
        <end position="264"/>
    </location>
</feature>
<evidence type="ECO:0000256" key="2">
    <source>
        <dbReference type="SAM" id="MobiDB-lite"/>
    </source>
</evidence>
<feature type="compositionally biased region" description="Low complexity" evidence="2">
    <location>
        <begin position="231"/>
        <end position="251"/>
    </location>
</feature>
<proteinExistence type="predicted"/>
<gene>
    <name evidence="3" type="ORF">M407DRAFT_12813</name>
</gene>
<dbReference type="AlphaFoldDB" id="A0A0C3Q1K0"/>
<name>A0A0C3Q1K0_9AGAM</name>
<protein>
    <submittedName>
        <fullName evidence="3">Uncharacterized protein</fullName>
    </submittedName>
</protein>
<accession>A0A0C3Q1K0</accession>
<keyword evidence="4" id="KW-1185">Reference proteome</keyword>
<evidence type="ECO:0000313" key="3">
    <source>
        <dbReference type="EMBL" id="KIO16456.1"/>
    </source>
</evidence>
<dbReference type="OrthoDB" id="3067625at2759"/>